<comment type="caution">
    <text evidence="1">The sequence shown here is derived from an EMBL/GenBank/DDBJ whole genome shotgun (WGS) entry which is preliminary data.</text>
</comment>
<gene>
    <name evidence="1" type="ORF">GCM10009425_44860</name>
</gene>
<dbReference type="EMBL" id="BMNW01000015">
    <property type="protein sequence ID" value="GGM29316.1"/>
    <property type="molecule type" value="Genomic_DNA"/>
</dbReference>
<name>A0ABQ2H449_9PSED</name>
<reference evidence="2" key="1">
    <citation type="journal article" date="2019" name="Int. J. Syst. Evol. Microbiol.">
        <title>The Global Catalogue of Microorganisms (GCM) 10K type strain sequencing project: providing services to taxonomists for standard genome sequencing and annotation.</title>
        <authorList>
            <consortium name="The Broad Institute Genomics Platform"/>
            <consortium name="The Broad Institute Genome Sequencing Center for Infectious Disease"/>
            <person name="Wu L."/>
            <person name="Ma J."/>
        </authorList>
    </citation>
    <scope>NUCLEOTIDE SEQUENCE [LARGE SCALE GENOMIC DNA]</scope>
    <source>
        <strain evidence="2">JCM 13501</strain>
    </source>
</reference>
<keyword evidence="2" id="KW-1185">Reference proteome</keyword>
<evidence type="ECO:0000313" key="2">
    <source>
        <dbReference type="Proteomes" id="UP000616499"/>
    </source>
</evidence>
<sequence length="54" mass="6169">MVDSDNRDVIDFMAVLFISSSGTALLERIRSNLYLFDQVDLKPFNAYSLAQVRL</sequence>
<dbReference type="Proteomes" id="UP000616499">
    <property type="component" value="Unassembled WGS sequence"/>
</dbReference>
<organism evidence="1 2">
    <name type="scientific">Pseudomonas asuensis</name>
    <dbReference type="NCBI Taxonomy" id="1825787"/>
    <lineage>
        <taxon>Bacteria</taxon>
        <taxon>Pseudomonadati</taxon>
        <taxon>Pseudomonadota</taxon>
        <taxon>Gammaproteobacteria</taxon>
        <taxon>Pseudomonadales</taxon>
        <taxon>Pseudomonadaceae</taxon>
        <taxon>Pseudomonas</taxon>
    </lineage>
</organism>
<accession>A0ABQ2H449</accession>
<evidence type="ECO:0000313" key="1">
    <source>
        <dbReference type="EMBL" id="GGM29316.1"/>
    </source>
</evidence>
<protein>
    <submittedName>
        <fullName evidence="1">Uncharacterized protein</fullName>
    </submittedName>
</protein>
<proteinExistence type="predicted"/>